<reference evidence="2" key="1">
    <citation type="journal article" date="2019" name="Int. J. Syst. Evol. Microbiol.">
        <title>The Global Catalogue of Microorganisms (GCM) 10K type strain sequencing project: providing services to taxonomists for standard genome sequencing and annotation.</title>
        <authorList>
            <consortium name="The Broad Institute Genomics Platform"/>
            <consortium name="The Broad Institute Genome Sequencing Center for Infectious Disease"/>
            <person name="Wu L."/>
            <person name="Ma J."/>
        </authorList>
    </citation>
    <scope>NUCLEOTIDE SEQUENCE [LARGE SCALE GENOMIC DNA]</scope>
    <source>
        <strain evidence="2">JCM 3367</strain>
    </source>
</reference>
<evidence type="ECO:0000313" key="1">
    <source>
        <dbReference type="EMBL" id="GAA2522973.1"/>
    </source>
</evidence>
<comment type="caution">
    <text evidence="1">The sequence shown here is derived from an EMBL/GenBank/DDBJ whole genome shotgun (WGS) entry which is preliminary data.</text>
</comment>
<sequence length="123" mass="12696">MPPLPPSRERRSVYGFTAVNDRGRIAGQAVIDALGWPPGTAVAVAEASGLIVVTADPGGATRVTAQRHIRIPAVVRAWCGLVSGSWALLVADPDHGRLVIYPPPALDALINRVAAAAFGGDPS</sequence>
<dbReference type="Proteomes" id="UP001499978">
    <property type="component" value="Unassembled WGS sequence"/>
</dbReference>
<evidence type="ECO:0000313" key="2">
    <source>
        <dbReference type="Proteomes" id="UP001499978"/>
    </source>
</evidence>
<organism evidence="1 2">
    <name type="scientific">Pilimelia columellifera subsp. columellifera</name>
    <dbReference type="NCBI Taxonomy" id="706583"/>
    <lineage>
        <taxon>Bacteria</taxon>
        <taxon>Bacillati</taxon>
        <taxon>Actinomycetota</taxon>
        <taxon>Actinomycetes</taxon>
        <taxon>Micromonosporales</taxon>
        <taxon>Micromonosporaceae</taxon>
        <taxon>Pilimelia</taxon>
    </lineage>
</organism>
<gene>
    <name evidence="1" type="ORF">GCM10010201_21470</name>
</gene>
<name>A0ABP6AUA1_9ACTN</name>
<accession>A0ABP6AUA1</accession>
<keyword evidence="2" id="KW-1185">Reference proteome</keyword>
<proteinExistence type="predicted"/>
<protein>
    <submittedName>
        <fullName evidence="1">Uncharacterized protein</fullName>
    </submittedName>
</protein>
<dbReference type="EMBL" id="BAAARY010000008">
    <property type="protein sequence ID" value="GAA2522973.1"/>
    <property type="molecule type" value="Genomic_DNA"/>
</dbReference>